<proteinExistence type="predicted"/>
<comment type="caution">
    <text evidence="1">The sequence shown here is derived from an EMBL/GenBank/DDBJ whole genome shotgun (WGS) entry which is preliminary data.</text>
</comment>
<accession>A0A5D3AX54</accession>
<evidence type="ECO:0000313" key="1">
    <source>
        <dbReference type="EMBL" id="TYJ55104.1"/>
    </source>
</evidence>
<dbReference type="Proteomes" id="UP000322245">
    <property type="component" value="Unassembled WGS sequence"/>
</dbReference>
<dbReference type="AlphaFoldDB" id="A0A5D3AX54"/>
<dbReference type="EMBL" id="NIDF01000046">
    <property type="protein sequence ID" value="TYJ55104.1"/>
    <property type="molecule type" value="Genomic_DNA"/>
</dbReference>
<keyword evidence="2" id="KW-1185">Reference proteome</keyword>
<evidence type="ECO:0000313" key="2">
    <source>
        <dbReference type="Proteomes" id="UP000322245"/>
    </source>
</evidence>
<dbReference type="InterPro" id="IPR022235">
    <property type="entry name" value="DUF3760"/>
</dbReference>
<sequence>MNSTRLDSPLPFPAHHTEVLRVVNLESALLFANYRVQYAGENIDAHSSPIVPRVKRVEFSWAVFRERFFQKFSGRMGEGGSQEKTLRQELQHKSQLQECLFHIDCSTEISCYELEGIIYYLGGALKLAKPLTHVYPGGALKHAKTSTLVLHVPETGQMALPYAKSFPEPFYTLRLLLWSKAVIKEENAAESMNGVPVPSPNVLDAFAALIGDWAFQGLLDFLDDEATDEAKVMRLCAFFASTYEVCCPNAGHVEQLARRRFKSRHTRAANLELPVRFLELDKETVDDCLLDVFELRSLEKCSSAYGSRKRRSTAPQRRRYLLHPSHLSYPTNFQSLRMSSLTPELFARLLPVHHMIFDYLSQSSPHLIAQLSKYYHRKTLPSLYHVVPVNRKSIAMFDMNSTRLDSPLPFPAHHTEVLRVVNLESALLFANYRLQYAGKNIDAHSSPIVPRVKRVEFSGAGVQERFFQQLIRMGEGASQGRTLHHELKHKRQLRECLLHIDCSTEINCHELKMISHYLGGALQHAKTLTFVLHVPETGQMVLPPADMLFLHTIRLLLWSKAVIKEENAAESTNGVPVPSPNVLDAFAALIGDWAFQDLLDSLDDDIEAMDEVEVMRDLADNASDYEVCCPNAGHVEQLARRHFKSRHTRVANLELPVRFLELDEETVDEYDLWKRAP</sequence>
<organism evidence="1 2">
    <name type="scientific">Cryptococcus floricola</name>
    <dbReference type="NCBI Taxonomy" id="2591691"/>
    <lineage>
        <taxon>Eukaryota</taxon>
        <taxon>Fungi</taxon>
        <taxon>Dikarya</taxon>
        <taxon>Basidiomycota</taxon>
        <taxon>Agaricomycotina</taxon>
        <taxon>Tremellomycetes</taxon>
        <taxon>Tremellales</taxon>
        <taxon>Cryptococcaceae</taxon>
        <taxon>Cryptococcus</taxon>
    </lineage>
</organism>
<protein>
    <submittedName>
        <fullName evidence="1">Uncharacterized protein</fullName>
    </submittedName>
</protein>
<dbReference type="Pfam" id="PF12586">
    <property type="entry name" value="DUF3760"/>
    <property type="match status" value="1"/>
</dbReference>
<gene>
    <name evidence="1" type="ORF">B9479_004242</name>
</gene>
<reference evidence="1 2" key="1">
    <citation type="submission" date="2017-05" db="EMBL/GenBank/DDBJ databases">
        <title>The Genome Sequence of Tsuchiyaea wingfieldii DSM 27421.</title>
        <authorList>
            <person name="Cuomo C."/>
            <person name="Passer A."/>
            <person name="Billmyre B."/>
            <person name="Heitman J."/>
        </authorList>
    </citation>
    <scope>NUCLEOTIDE SEQUENCE [LARGE SCALE GENOMIC DNA]</scope>
    <source>
        <strain evidence="1 2">DSM 27421</strain>
    </source>
</reference>
<name>A0A5D3AX54_9TREE</name>